<dbReference type="InterPro" id="IPR027359">
    <property type="entry name" value="Volt_channel_dom_sf"/>
</dbReference>
<evidence type="ECO:0000256" key="4">
    <source>
        <dbReference type="ARBA" id="ARBA00022989"/>
    </source>
</evidence>
<dbReference type="Gene3D" id="1.10.287.70">
    <property type="match status" value="1"/>
</dbReference>
<dbReference type="SUPFAM" id="SSF81324">
    <property type="entry name" value="Voltage-gated potassium channels"/>
    <property type="match status" value="1"/>
</dbReference>
<keyword evidence="4 8" id="KW-1133">Transmembrane helix</keyword>
<keyword evidence="2" id="KW-0813">Transport</keyword>
<feature type="domain" description="Potassium channel" evidence="9">
    <location>
        <begin position="134"/>
        <end position="206"/>
    </location>
</feature>
<evidence type="ECO:0000256" key="2">
    <source>
        <dbReference type="ARBA" id="ARBA00022448"/>
    </source>
</evidence>
<accession>A0A1J5PVQ9</accession>
<comment type="caution">
    <text evidence="10">The sequence shown here is derived from an EMBL/GenBank/DDBJ whole genome shotgun (WGS) entry which is preliminary data.</text>
</comment>
<dbReference type="GO" id="GO:0005249">
    <property type="term" value="F:voltage-gated potassium channel activity"/>
    <property type="evidence" value="ECO:0007669"/>
    <property type="project" value="InterPro"/>
</dbReference>
<gene>
    <name evidence="10" type="primary">kcsA_4</name>
    <name evidence="10" type="ORF">GALL_431340</name>
</gene>
<dbReference type="AlphaFoldDB" id="A0A1J5PVQ9"/>
<evidence type="ECO:0000256" key="7">
    <source>
        <dbReference type="ARBA" id="ARBA00023303"/>
    </source>
</evidence>
<dbReference type="PANTHER" id="PTHR11537">
    <property type="entry name" value="VOLTAGE-GATED POTASSIUM CHANNEL"/>
    <property type="match status" value="1"/>
</dbReference>
<keyword evidence="5" id="KW-0406">Ion transport</keyword>
<keyword evidence="3 8" id="KW-0812">Transmembrane</keyword>
<dbReference type="InterPro" id="IPR028325">
    <property type="entry name" value="VG_K_chnl"/>
</dbReference>
<feature type="transmembrane region" description="Helical" evidence="8">
    <location>
        <begin position="121"/>
        <end position="143"/>
    </location>
</feature>
<dbReference type="InterPro" id="IPR013099">
    <property type="entry name" value="K_chnl_dom"/>
</dbReference>
<dbReference type="GO" id="GO:0008076">
    <property type="term" value="C:voltage-gated potassium channel complex"/>
    <property type="evidence" value="ECO:0007669"/>
    <property type="project" value="InterPro"/>
</dbReference>
<sequence>MTLDAVHRGKLRTKWERFAERPIIGLSLIFLFVLILPAAHPLSPSTRFALDVINYLIWAVFIIDYLVRVYLSDHRWIYLRSHPIEFLIVAIPFFRPLRLLRLLPLSAYFVQRAKGTFENRLISFVAFAAIFISAPACVAIYQVERNANGATIKTFGDSLWWVFSTLTTVGYGDRYPVTTAGRIIAVFVMLSGISLVGLLTAAVAAIFIGSREQEDASDAVHVTLILERLNQIEAKIESLQTRIIE</sequence>
<keyword evidence="6 8" id="KW-0472">Membrane</keyword>
<evidence type="ECO:0000256" key="8">
    <source>
        <dbReference type="SAM" id="Phobius"/>
    </source>
</evidence>
<dbReference type="EMBL" id="MLJW01002242">
    <property type="protein sequence ID" value="OIQ75202.1"/>
    <property type="molecule type" value="Genomic_DNA"/>
</dbReference>
<feature type="transmembrane region" description="Helical" evidence="8">
    <location>
        <begin position="155"/>
        <end position="172"/>
    </location>
</feature>
<feature type="transmembrane region" description="Helical" evidence="8">
    <location>
        <begin position="52"/>
        <end position="71"/>
    </location>
</feature>
<keyword evidence="7 10" id="KW-0407">Ion channel</keyword>
<proteinExistence type="predicted"/>
<feature type="transmembrane region" description="Helical" evidence="8">
    <location>
        <begin position="184"/>
        <end position="208"/>
    </location>
</feature>
<dbReference type="Pfam" id="PF07885">
    <property type="entry name" value="Ion_trans_2"/>
    <property type="match status" value="1"/>
</dbReference>
<evidence type="ECO:0000256" key="5">
    <source>
        <dbReference type="ARBA" id="ARBA00023065"/>
    </source>
</evidence>
<protein>
    <submittedName>
        <fullName evidence="10">pH-gated potassium channel KcsA</fullName>
    </submittedName>
</protein>
<organism evidence="10">
    <name type="scientific">mine drainage metagenome</name>
    <dbReference type="NCBI Taxonomy" id="410659"/>
    <lineage>
        <taxon>unclassified sequences</taxon>
        <taxon>metagenomes</taxon>
        <taxon>ecological metagenomes</taxon>
    </lineage>
</organism>
<dbReference type="GO" id="GO:0001508">
    <property type="term" value="P:action potential"/>
    <property type="evidence" value="ECO:0007669"/>
    <property type="project" value="TreeGrafter"/>
</dbReference>
<reference evidence="10" key="1">
    <citation type="submission" date="2016-10" db="EMBL/GenBank/DDBJ databases">
        <title>Sequence of Gallionella enrichment culture.</title>
        <authorList>
            <person name="Poehlein A."/>
            <person name="Muehling M."/>
            <person name="Daniel R."/>
        </authorList>
    </citation>
    <scope>NUCLEOTIDE SEQUENCE</scope>
</reference>
<feature type="transmembrane region" description="Helical" evidence="8">
    <location>
        <begin position="21"/>
        <end position="40"/>
    </location>
</feature>
<evidence type="ECO:0000256" key="3">
    <source>
        <dbReference type="ARBA" id="ARBA00022692"/>
    </source>
</evidence>
<evidence type="ECO:0000313" key="10">
    <source>
        <dbReference type="EMBL" id="OIQ75202.1"/>
    </source>
</evidence>
<dbReference type="Gene3D" id="1.20.120.350">
    <property type="entry name" value="Voltage-gated potassium channels. Chain C"/>
    <property type="match status" value="1"/>
</dbReference>
<evidence type="ECO:0000256" key="6">
    <source>
        <dbReference type="ARBA" id="ARBA00023136"/>
    </source>
</evidence>
<name>A0A1J5PVQ9_9ZZZZ</name>
<dbReference type="PANTHER" id="PTHR11537:SF254">
    <property type="entry name" value="POTASSIUM VOLTAGE-GATED CHANNEL PROTEIN SHAB"/>
    <property type="match status" value="1"/>
</dbReference>
<comment type="subcellular location">
    <subcellularLocation>
        <location evidence="1">Membrane</location>
        <topology evidence="1">Multi-pass membrane protein</topology>
    </subcellularLocation>
</comment>
<evidence type="ECO:0000259" key="9">
    <source>
        <dbReference type="Pfam" id="PF07885"/>
    </source>
</evidence>
<dbReference type="Gene3D" id="1.20.5.110">
    <property type="match status" value="1"/>
</dbReference>
<evidence type="ECO:0000256" key="1">
    <source>
        <dbReference type="ARBA" id="ARBA00004141"/>
    </source>
</evidence>